<dbReference type="EMBL" id="AP026708">
    <property type="protein sequence ID" value="BDQ33969.1"/>
    <property type="molecule type" value="Genomic_DNA"/>
</dbReference>
<keyword evidence="3" id="KW-0012">Acyltransferase</keyword>
<dbReference type="InterPro" id="IPR002656">
    <property type="entry name" value="Acyl_transf_3_dom"/>
</dbReference>
<feature type="transmembrane region" description="Helical" evidence="1">
    <location>
        <begin position="40"/>
        <end position="61"/>
    </location>
</feature>
<gene>
    <name evidence="3" type="primary">ykrP</name>
    <name evidence="3" type="ORF">JCM14722_15110</name>
</gene>
<dbReference type="InterPro" id="IPR052734">
    <property type="entry name" value="Nod_factor_acetyltransferase"/>
</dbReference>
<dbReference type="RefSeq" id="WP_264984017.1">
    <property type="nucleotide sequence ID" value="NZ_AP026708.1"/>
</dbReference>
<feature type="domain" description="Acyltransferase 3" evidence="2">
    <location>
        <begin position="6"/>
        <end position="304"/>
    </location>
</feature>
<dbReference type="PANTHER" id="PTHR37312:SF1">
    <property type="entry name" value="MEMBRANE-BOUND ACYLTRANSFERASE YKRP-RELATED"/>
    <property type="match status" value="1"/>
</dbReference>
<feature type="transmembrane region" description="Helical" evidence="1">
    <location>
        <begin position="151"/>
        <end position="167"/>
    </location>
</feature>
<feature type="transmembrane region" description="Helical" evidence="1">
    <location>
        <begin position="12"/>
        <end position="28"/>
    </location>
</feature>
<name>A0ABM8ARE7_9BACT</name>
<evidence type="ECO:0000256" key="1">
    <source>
        <dbReference type="SAM" id="Phobius"/>
    </source>
</evidence>
<evidence type="ECO:0000313" key="4">
    <source>
        <dbReference type="Proteomes" id="UP001061361"/>
    </source>
</evidence>
<protein>
    <submittedName>
        <fullName evidence="3">Membrane-bound acyltransferase YkrP</fullName>
    </submittedName>
</protein>
<feature type="transmembrane region" description="Helical" evidence="1">
    <location>
        <begin position="104"/>
        <end position="123"/>
    </location>
</feature>
<dbReference type="PANTHER" id="PTHR37312">
    <property type="entry name" value="MEMBRANE-BOUND ACYLTRANSFERASE YKRP-RELATED"/>
    <property type="match status" value="1"/>
</dbReference>
<feature type="transmembrane region" description="Helical" evidence="1">
    <location>
        <begin position="287"/>
        <end position="313"/>
    </location>
</feature>
<organism evidence="3 4">
    <name type="scientific">Pseudodesulfovibrio portus</name>
    <dbReference type="NCBI Taxonomy" id="231439"/>
    <lineage>
        <taxon>Bacteria</taxon>
        <taxon>Pseudomonadati</taxon>
        <taxon>Thermodesulfobacteriota</taxon>
        <taxon>Desulfovibrionia</taxon>
        <taxon>Desulfovibrionales</taxon>
        <taxon>Desulfovibrionaceae</taxon>
    </lineage>
</organism>
<keyword evidence="1" id="KW-1133">Transmembrane helix</keyword>
<dbReference type="Pfam" id="PF01757">
    <property type="entry name" value="Acyl_transf_3"/>
    <property type="match status" value="1"/>
</dbReference>
<keyword evidence="3" id="KW-0808">Transferase</keyword>
<feature type="transmembrane region" description="Helical" evidence="1">
    <location>
        <begin position="128"/>
        <end position="145"/>
    </location>
</feature>
<feature type="transmembrane region" description="Helical" evidence="1">
    <location>
        <begin position="73"/>
        <end position="92"/>
    </location>
</feature>
<feature type="transmembrane region" description="Helical" evidence="1">
    <location>
        <begin position="256"/>
        <end position="275"/>
    </location>
</feature>
<keyword evidence="1" id="KW-0812">Transmembrane</keyword>
<keyword evidence="4" id="KW-1185">Reference proteome</keyword>
<evidence type="ECO:0000313" key="3">
    <source>
        <dbReference type="EMBL" id="BDQ33969.1"/>
    </source>
</evidence>
<proteinExistence type="predicted"/>
<accession>A0ABM8ARE7</accession>
<dbReference type="GO" id="GO:0016746">
    <property type="term" value="F:acyltransferase activity"/>
    <property type="evidence" value="ECO:0007669"/>
    <property type="project" value="UniProtKB-KW"/>
</dbReference>
<reference evidence="3" key="1">
    <citation type="submission" date="2022-08" db="EMBL/GenBank/DDBJ databases">
        <title>Genome Sequence of the sulphate-reducing bacterium, Pseudodesulfovibrio portus JCM14722.</title>
        <authorList>
            <person name="Kondo R."/>
            <person name="Kataoka T."/>
        </authorList>
    </citation>
    <scope>NUCLEOTIDE SEQUENCE</scope>
    <source>
        <strain evidence="3">JCM 14722</strain>
    </source>
</reference>
<dbReference type="Proteomes" id="UP001061361">
    <property type="component" value="Chromosome"/>
</dbReference>
<feature type="transmembrane region" description="Helical" evidence="1">
    <location>
        <begin position="218"/>
        <end position="244"/>
    </location>
</feature>
<evidence type="ECO:0000259" key="2">
    <source>
        <dbReference type="Pfam" id="PF01757"/>
    </source>
</evidence>
<sequence length="324" mass="35047">MTGRDTSIDNAKGVLITLVVLGHLVWPVPSGDRGADALYIAIYFFHMPMFALISGYLSRAVGGWEPVIKGAKLLLAPYVVFFGIHWVLQTAVGVEPYPVYEGHYGLWFLLSLFCWRVLLPHVVRLPHALPVTIGVAVGVGFIPFVGLELSLSRTIVLLPFFLAGRLMRERGTSPVAVLSRPAAGVVIALALPAAFFLARWNIQPMLYGNNSYAGLGPAIPVGLVGRVVMYGVAFGSGLAALALVPRAKSMLTRIGSHSLHVYLLHSALLIPYRAIPAAHDVIGSTPWLLVPAAVLLAWLLSTPIVVRASLGLVSPFSRFRRHRQ</sequence>
<feature type="transmembrane region" description="Helical" evidence="1">
    <location>
        <begin position="179"/>
        <end position="198"/>
    </location>
</feature>
<keyword evidence="1" id="KW-0472">Membrane</keyword>